<keyword evidence="1 4" id="KW-0378">Hydrolase</keyword>
<gene>
    <name evidence="4" type="ORF">IAB75_02175</name>
</gene>
<dbReference type="EMBL" id="JADILV010000013">
    <property type="protein sequence ID" value="MBO8482912.1"/>
    <property type="molecule type" value="Genomic_DNA"/>
</dbReference>
<dbReference type="GO" id="GO:0001681">
    <property type="term" value="F:sialate O-acetylesterase activity"/>
    <property type="evidence" value="ECO:0007669"/>
    <property type="project" value="InterPro"/>
</dbReference>
<comment type="caution">
    <text evidence="4">The sequence shown here is derived from an EMBL/GenBank/DDBJ whole genome shotgun (WGS) entry which is preliminary data.</text>
</comment>
<dbReference type="InterPro" id="IPR036514">
    <property type="entry name" value="SGNH_hydro_sf"/>
</dbReference>
<evidence type="ECO:0000259" key="2">
    <source>
        <dbReference type="Pfam" id="PF01156"/>
    </source>
</evidence>
<evidence type="ECO:0000259" key="3">
    <source>
        <dbReference type="Pfam" id="PF03629"/>
    </source>
</evidence>
<proteinExistence type="predicted"/>
<dbReference type="InterPro" id="IPR001910">
    <property type="entry name" value="Inosine/uridine_hydrolase_dom"/>
</dbReference>
<dbReference type="PANTHER" id="PTHR22901:SF0">
    <property type="entry name" value="SIALATE O-ACETYLESTERASE"/>
    <property type="match status" value="1"/>
</dbReference>
<dbReference type="Proteomes" id="UP000725002">
    <property type="component" value="Unassembled WGS sequence"/>
</dbReference>
<reference evidence="4" key="1">
    <citation type="submission" date="2020-10" db="EMBL/GenBank/DDBJ databases">
        <authorList>
            <person name="Gilroy R."/>
        </authorList>
    </citation>
    <scope>NUCLEOTIDE SEQUENCE</scope>
    <source>
        <strain evidence="4">G3-8215</strain>
    </source>
</reference>
<sequence>MSIRKIILTLLSFLYVMSLKAEIRLPAIISDNMVLQRETEVLLWGYASGKKNIIIEPSWSKERYVSDIDDNGYWKIKIKTGAAGGPYKISFKAGDESKTVNNVLLGEVWLCGGQSNMDISFRGLQNQPINNAAIEIVDSNYPDLRLFRVNRDYNDRPQSDCRGAWKVSSTQSAETFSAIGFIFGRELQKRLGVPVGMIACCWGGSKVEAWMSEENLKQFIGKKHEGPINPKRANVTPSALFNGMLYPIIGFTIKGCLFYQGEANITDPYGYREKFPSMVKEWRARWGYEFPFYYAQLAPFSYDNMGWGSEQTQVALFREIQHQCLQDIPDGGIVPTVDVGAEYTIHPPDKKTVAMRFLLQAMSKAYGMKGFVADGPVFKSMETLGEKLRIHFDNAPYGLSSYGKEITGFEIAGSDRVFYPAEAHLSGRSMIDVQNDKVKNPVAVRYCWKNCLPGNLYNNYGIAVLPFRSDNWDFCSYAQEPVTVIFETDMGNDIDDALALDMLYKYQDKGLADIALISVNKRYGPAVPFIRLMNSFYGYGDIPVAIGDTLELPDQKLKDGPYTQKVISSGLFPVRTETGCDDAVKKYREILSAAKDGSVVIISVGFMTNLRRLLQSGPDETSDMTGQELVANKVRMLSLMGGCFNSRTRREFNVRFDVLSARYVFDNWPTDIIVSPWELGARIFFRAEVLQGLRYASPHPLDVAYRNFLQMPYDRECWDLTSVIAGVDGCNGQFHTSRKGHVEVSDDGVTVFVPDPDGKVTVLSVMADRRKDLEAFIETVISAPPKIFRSQLM</sequence>
<protein>
    <submittedName>
        <fullName evidence="4">Nucleoside hydrolase</fullName>
    </submittedName>
</protein>
<feature type="domain" description="Inosine/uridine-preferring nucleoside hydrolase" evidence="2">
    <location>
        <begin position="484"/>
        <end position="745"/>
    </location>
</feature>
<organism evidence="4 5">
    <name type="scientific">Candidatus Cryptobacteroides avicola</name>
    <dbReference type="NCBI Taxonomy" id="2840757"/>
    <lineage>
        <taxon>Bacteria</taxon>
        <taxon>Pseudomonadati</taxon>
        <taxon>Bacteroidota</taxon>
        <taxon>Bacteroidia</taxon>
        <taxon>Bacteroidales</taxon>
        <taxon>Candidatus Cryptobacteroides</taxon>
    </lineage>
</organism>
<dbReference type="Gene3D" id="3.40.50.1110">
    <property type="entry name" value="SGNH hydrolase"/>
    <property type="match status" value="1"/>
</dbReference>
<evidence type="ECO:0000313" key="5">
    <source>
        <dbReference type="Proteomes" id="UP000725002"/>
    </source>
</evidence>
<accession>A0A940DQP3</accession>
<name>A0A940DQP3_9BACT</name>
<dbReference type="SUPFAM" id="SSF53590">
    <property type="entry name" value="Nucleoside hydrolase"/>
    <property type="match status" value="1"/>
</dbReference>
<evidence type="ECO:0000313" key="4">
    <source>
        <dbReference type="EMBL" id="MBO8482912.1"/>
    </source>
</evidence>
<dbReference type="SUPFAM" id="SSF52266">
    <property type="entry name" value="SGNH hydrolase"/>
    <property type="match status" value="1"/>
</dbReference>
<dbReference type="Pfam" id="PF03629">
    <property type="entry name" value="SASA"/>
    <property type="match status" value="1"/>
</dbReference>
<dbReference type="AlphaFoldDB" id="A0A940DQP3"/>
<dbReference type="GO" id="GO:0005975">
    <property type="term" value="P:carbohydrate metabolic process"/>
    <property type="evidence" value="ECO:0007669"/>
    <property type="project" value="TreeGrafter"/>
</dbReference>
<dbReference type="Pfam" id="PF01156">
    <property type="entry name" value="IU_nuc_hydro"/>
    <property type="match status" value="1"/>
</dbReference>
<dbReference type="InterPro" id="IPR005181">
    <property type="entry name" value="SASA"/>
</dbReference>
<dbReference type="GO" id="GO:0016799">
    <property type="term" value="F:hydrolase activity, hydrolyzing N-glycosyl compounds"/>
    <property type="evidence" value="ECO:0007669"/>
    <property type="project" value="InterPro"/>
</dbReference>
<dbReference type="InterPro" id="IPR036452">
    <property type="entry name" value="Ribo_hydro-like"/>
</dbReference>
<dbReference type="PANTHER" id="PTHR22901">
    <property type="entry name" value="SIALATE O-ACETYLESTERASE"/>
    <property type="match status" value="1"/>
</dbReference>
<feature type="domain" description="Sialate O-acetylesterase" evidence="3">
    <location>
        <begin position="107"/>
        <end position="335"/>
    </location>
</feature>
<reference evidence="4" key="2">
    <citation type="journal article" date="2021" name="PeerJ">
        <title>Extensive microbial diversity within the chicken gut microbiome revealed by metagenomics and culture.</title>
        <authorList>
            <person name="Gilroy R."/>
            <person name="Ravi A."/>
            <person name="Getino M."/>
            <person name="Pursley I."/>
            <person name="Horton D.L."/>
            <person name="Alikhan N.F."/>
            <person name="Baker D."/>
            <person name="Gharbi K."/>
            <person name="Hall N."/>
            <person name="Watson M."/>
            <person name="Adriaenssens E.M."/>
            <person name="Foster-Nyarko E."/>
            <person name="Jarju S."/>
            <person name="Secka A."/>
            <person name="Antonio M."/>
            <person name="Oren A."/>
            <person name="Chaudhuri R.R."/>
            <person name="La Ragione R."/>
            <person name="Hildebrand F."/>
            <person name="Pallen M.J."/>
        </authorList>
    </citation>
    <scope>NUCLEOTIDE SEQUENCE</scope>
    <source>
        <strain evidence="4">G3-8215</strain>
    </source>
</reference>
<evidence type="ECO:0000256" key="1">
    <source>
        <dbReference type="ARBA" id="ARBA00022801"/>
    </source>
</evidence>
<dbReference type="Gene3D" id="3.90.245.10">
    <property type="entry name" value="Ribonucleoside hydrolase-like"/>
    <property type="match status" value="1"/>
</dbReference>
<dbReference type="InterPro" id="IPR039329">
    <property type="entry name" value="SIAE"/>
</dbReference>